<dbReference type="InterPro" id="IPR023187">
    <property type="entry name" value="Tscrpt_reg_MarR-type_CS"/>
</dbReference>
<reference evidence="5 6" key="1">
    <citation type="journal article" date="2012" name="J. Bacteriol.">
        <title>Genome sequence of Thalassospira xiamenensis type strain M-5.</title>
        <authorList>
            <person name="Lai Q."/>
            <person name="Shao Z."/>
        </authorList>
    </citation>
    <scope>NUCLEOTIDE SEQUENCE [LARGE SCALE GENOMIC DNA]</scope>
    <source>
        <strain evidence="5 6">M-5</strain>
    </source>
</reference>
<dbReference type="PANTHER" id="PTHR33164">
    <property type="entry name" value="TRANSCRIPTIONAL REGULATOR, MARR FAMILY"/>
    <property type="match status" value="1"/>
</dbReference>
<feature type="domain" description="HTH marR-type" evidence="4">
    <location>
        <begin position="16"/>
        <end position="151"/>
    </location>
</feature>
<organism evidence="5 6">
    <name type="scientific">Thalassospira xiamenensis M-5 = DSM 17429</name>
    <dbReference type="NCBI Taxonomy" id="1123366"/>
    <lineage>
        <taxon>Bacteria</taxon>
        <taxon>Pseudomonadati</taxon>
        <taxon>Pseudomonadota</taxon>
        <taxon>Alphaproteobacteria</taxon>
        <taxon>Rhodospirillales</taxon>
        <taxon>Thalassospiraceae</taxon>
        <taxon>Thalassospira</taxon>
    </lineage>
</organism>
<dbReference type="GO" id="GO:0006950">
    <property type="term" value="P:response to stress"/>
    <property type="evidence" value="ECO:0007669"/>
    <property type="project" value="TreeGrafter"/>
</dbReference>
<gene>
    <name evidence="5" type="ORF">TH3_16625</name>
</gene>
<dbReference type="InterPro" id="IPR036390">
    <property type="entry name" value="WH_DNA-bd_sf"/>
</dbReference>
<evidence type="ECO:0000259" key="4">
    <source>
        <dbReference type="PROSITE" id="PS50995"/>
    </source>
</evidence>
<dbReference type="PROSITE" id="PS01117">
    <property type="entry name" value="HTH_MARR_1"/>
    <property type="match status" value="1"/>
</dbReference>
<dbReference type="Pfam" id="PF12802">
    <property type="entry name" value="MarR_2"/>
    <property type="match status" value="1"/>
</dbReference>
<dbReference type="Gene3D" id="1.10.10.10">
    <property type="entry name" value="Winged helix-like DNA-binding domain superfamily/Winged helix DNA-binding domain"/>
    <property type="match status" value="1"/>
</dbReference>
<dbReference type="SUPFAM" id="SSF46785">
    <property type="entry name" value="Winged helix' DNA-binding domain"/>
    <property type="match status" value="1"/>
</dbReference>
<dbReference type="InterPro" id="IPR036388">
    <property type="entry name" value="WH-like_DNA-bd_sf"/>
</dbReference>
<keyword evidence="1" id="KW-0805">Transcription regulation</keyword>
<dbReference type="AlphaFoldDB" id="A0AB72UGV0"/>
<sequence length="171" mass="19659">MADISTRKVNPLFLREEELRQGIELLFYAYRDFTAVADQILEQYNFGRAHHRVIYFVSRNPGITVSELLSILKITKQSLSRVLGQLVREGFIDQKTGVQDRRQRLLTLTEKGEALERELTENQRSLIAAAYREAGAEAVEGFRKVMLGMLEEPDRARFTDDSPPGMRRRAS</sequence>
<dbReference type="InterPro" id="IPR039422">
    <property type="entry name" value="MarR/SlyA-like"/>
</dbReference>
<dbReference type="RefSeq" id="WP_007090103.1">
    <property type="nucleotide sequence ID" value="NZ_CP004388.1"/>
</dbReference>
<dbReference type="Proteomes" id="UP000007127">
    <property type="component" value="Chromosome"/>
</dbReference>
<evidence type="ECO:0000313" key="6">
    <source>
        <dbReference type="Proteomes" id="UP000007127"/>
    </source>
</evidence>
<dbReference type="SMART" id="SM00347">
    <property type="entry name" value="HTH_MARR"/>
    <property type="match status" value="1"/>
</dbReference>
<dbReference type="GO" id="GO:0003677">
    <property type="term" value="F:DNA binding"/>
    <property type="evidence" value="ECO:0007669"/>
    <property type="project" value="UniProtKB-KW"/>
</dbReference>
<dbReference type="GeneID" id="31928998"/>
<keyword evidence="3" id="KW-0804">Transcription</keyword>
<keyword evidence="2" id="KW-0238">DNA-binding</keyword>
<evidence type="ECO:0000256" key="3">
    <source>
        <dbReference type="ARBA" id="ARBA00023163"/>
    </source>
</evidence>
<evidence type="ECO:0000313" key="5">
    <source>
        <dbReference type="EMBL" id="AJD53427.1"/>
    </source>
</evidence>
<proteinExistence type="predicted"/>
<dbReference type="GO" id="GO:0003700">
    <property type="term" value="F:DNA-binding transcription factor activity"/>
    <property type="evidence" value="ECO:0007669"/>
    <property type="project" value="InterPro"/>
</dbReference>
<name>A0AB72UGV0_9PROT</name>
<evidence type="ECO:0000256" key="2">
    <source>
        <dbReference type="ARBA" id="ARBA00023125"/>
    </source>
</evidence>
<accession>A0AB72UGV0</accession>
<dbReference type="PANTHER" id="PTHR33164:SF44">
    <property type="entry name" value="TRANSCRIPTIONAL REGULATORY PROTEIN"/>
    <property type="match status" value="1"/>
</dbReference>
<dbReference type="PRINTS" id="PR00598">
    <property type="entry name" value="HTHMARR"/>
</dbReference>
<dbReference type="KEGG" id="txi:TH3_16625"/>
<dbReference type="InterPro" id="IPR000835">
    <property type="entry name" value="HTH_MarR-typ"/>
</dbReference>
<evidence type="ECO:0000256" key="1">
    <source>
        <dbReference type="ARBA" id="ARBA00023015"/>
    </source>
</evidence>
<dbReference type="PROSITE" id="PS50995">
    <property type="entry name" value="HTH_MARR_2"/>
    <property type="match status" value="1"/>
</dbReference>
<protein>
    <submittedName>
        <fullName evidence="5">Transcriptional regulator</fullName>
    </submittedName>
</protein>
<dbReference type="EMBL" id="CP004388">
    <property type="protein sequence ID" value="AJD53427.1"/>
    <property type="molecule type" value="Genomic_DNA"/>
</dbReference>